<accession>A0ACB7RQB0</accession>
<sequence length="214" mass="24165">MSTQIRPRASRRKQCGDETTMHTILLFAKASSDISRTDRRGDERTHVVYKAIKVMRYANIRDVVPANARQCPPTTASPFKFGATLPSWLTMTNHLKASMAQEEDTLRRARRAAAARARRQDPAVRAREPAARTAAPFVLVGDFNVDMSDRSTNDWFVQHMAIRYSLRCVSLDHLALTTVRGPCIDIVLANIPLKPVLEPLDVHFSDHNPYENLK</sequence>
<proteinExistence type="predicted"/>
<protein>
    <submittedName>
        <fullName evidence="1">Uncharacterized protein</fullName>
    </submittedName>
</protein>
<dbReference type="EMBL" id="CM023488">
    <property type="protein sequence ID" value="KAH6924380.1"/>
    <property type="molecule type" value="Genomic_DNA"/>
</dbReference>
<comment type="caution">
    <text evidence="1">The sequence shown here is derived from an EMBL/GenBank/DDBJ whole genome shotgun (WGS) entry which is preliminary data.</text>
</comment>
<dbReference type="Proteomes" id="UP000821845">
    <property type="component" value="Chromosome 8"/>
</dbReference>
<evidence type="ECO:0000313" key="2">
    <source>
        <dbReference type="Proteomes" id="UP000821845"/>
    </source>
</evidence>
<evidence type="ECO:0000313" key="1">
    <source>
        <dbReference type="EMBL" id="KAH6924380.1"/>
    </source>
</evidence>
<organism evidence="1 2">
    <name type="scientific">Hyalomma asiaticum</name>
    <name type="common">Tick</name>
    <dbReference type="NCBI Taxonomy" id="266040"/>
    <lineage>
        <taxon>Eukaryota</taxon>
        <taxon>Metazoa</taxon>
        <taxon>Ecdysozoa</taxon>
        <taxon>Arthropoda</taxon>
        <taxon>Chelicerata</taxon>
        <taxon>Arachnida</taxon>
        <taxon>Acari</taxon>
        <taxon>Parasitiformes</taxon>
        <taxon>Ixodida</taxon>
        <taxon>Ixodoidea</taxon>
        <taxon>Ixodidae</taxon>
        <taxon>Hyalomminae</taxon>
        <taxon>Hyalomma</taxon>
    </lineage>
</organism>
<reference evidence="1" key="1">
    <citation type="submission" date="2020-05" db="EMBL/GenBank/DDBJ databases">
        <title>Large-scale comparative analyses of tick genomes elucidate their genetic diversity and vector capacities.</title>
        <authorList>
            <person name="Jia N."/>
            <person name="Wang J."/>
            <person name="Shi W."/>
            <person name="Du L."/>
            <person name="Sun Y."/>
            <person name="Zhan W."/>
            <person name="Jiang J."/>
            <person name="Wang Q."/>
            <person name="Zhang B."/>
            <person name="Ji P."/>
            <person name="Sakyi L.B."/>
            <person name="Cui X."/>
            <person name="Yuan T."/>
            <person name="Jiang B."/>
            <person name="Yang W."/>
            <person name="Lam T.T.-Y."/>
            <person name="Chang Q."/>
            <person name="Ding S."/>
            <person name="Wang X."/>
            <person name="Zhu J."/>
            <person name="Ruan X."/>
            <person name="Zhao L."/>
            <person name="Wei J."/>
            <person name="Que T."/>
            <person name="Du C."/>
            <person name="Cheng J."/>
            <person name="Dai P."/>
            <person name="Han X."/>
            <person name="Huang E."/>
            <person name="Gao Y."/>
            <person name="Liu J."/>
            <person name="Shao H."/>
            <person name="Ye R."/>
            <person name="Li L."/>
            <person name="Wei W."/>
            <person name="Wang X."/>
            <person name="Wang C."/>
            <person name="Yang T."/>
            <person name="Huo Q."/>
            <person name="Li W."/>
            <person name="Guo W."/>
            <person name="Chen H."/>
            <person name="Zhou L."/>
            <person name="Ni X."/>
            <person name="Tian J."/>
            <person name="Zhou Y."/>
            <person name="Sheng Y."/>
            <person name="Liu T."/>
            <person name="Pan Y."/>
            <person name="Xia L."/>
            <person name="Li J."/>
            <person name="Zhao F."/>
            <person name="Cao W."/>
        </authorList>
    </citation>
    <scope>NUCLEOTIDE SEQUENCE</scope>
    <source>
        <strain evidence="1">Hyas-2018</strain>
    </source>
</reference>
<keyword evidence="2" id="KW-1185">Reference proteome</keyword>
<gene>
    <name evidence="1" type="ORF">HPB50_016395</name>
</gene>
<name>A0ACB7RQB0_HYAAI</name>